<protein>
    <recommendedName>
        <fullName evidence="2">DUF6824 domain-containing protein</fullName>
    </recommendedName>
</protein>
<feature type="compositionally biased region" description="Low complexity" evidence="1">
    <location>
        <begin position="168"/>
        <end position="191"/>
    </location>
</feature>
<sequence>MMDYRPSLTPEEQRKLELLRHASYNTAPRESTRIERLPPPQQAMISPSELSRLSLANIEARMASQGALAARVQAAQQAHAQAQVQNMQMMGRPQLSPALLSKHRLAFHPSSPIKQGQRPYSPQKQSVGGYRSPMRQPTYYRSQNEFSSFPSPASSFLSPVEHAHAYPSPASFPSSTTSFPSSAGSFPSSTGRIRSPAEGLNMLRAVSLGMRGDRSEGLPPMLAPPLTSHMAPPQSHPPPRHNSNASMDDMSTSTIHPSEGKLYIDELQPYDVLCGRGGKSNHHPGNKRYRHVVSEMKMMYRKTEAKAIKTDLSRAIVEHVCNYGGRFIKREENSGRYYVLTKSEARKKTSQALRETKELKWTA</sequence>
<feature type="region of interest" description="Disordered" evidence="1">
    <location>
        <begin position="213"/>
        <end position="245"/>
    </location>
</feature>
<dbReference type="KEGG" id="pti:PHATRDRAFT_33054"/>
<dbReference type="AlphaFoldDB" id="B7FTD9"/>
<feature type="region of interest" description="Disordered" evidence="1">
    <location>
        <begin position="109"/>
        <end position="136"/>
    </location>
</feature>
<dbReference type="RefSeq" id="XP_002177825.1">
    <property type="nucleotide sequence ID" value="XM_002177789.1"/>
</dbReference>
<dbReference type="HOGENOM" id="CLU_763894_0_0_1"/>
<dbReference type="GeneID" id="7197278"/>
<name>B7FTD9_PHATC</name>
<evidence type="ECO:0000313" key="4">
    <source>
        <dbReference type="Proteomes" id="UP000000759"/>
    </source>
</evidence>
<accession>B7FTD9</accession>
<proteinExistence type="predicted"/>
<reference evidence="4" key="2">
    <citation type="submission" date="2008-08" db="EMBL/GenBank/DDBJ databases">
        <authorList>
            <consortium name="Diatom Consortium"/>
            <person name="Grigoriev I."/>
            <person name="Grimwood J."/>
            <person name="Kuo A."/>
            <person name="Otillar R.P."/>
            <person name="Salamov A."/>
            <person name="Detter J.C."/>
            <person name="Lindquist E."/>
            <person name="Shapiro H."/>
            <person name="Lucas S."/>
            <person name="Glavina del Rio T."/>
            <person name="Pitluck S."/>
            <person name="Rokhsar D."/>
            <person name="Bowler C."/>
        </authorList>
    </citation>
    <scope>GENOME REANNOTATION</scope>
    <source>
        <strain evidence="4">CCAP 1055/1</strain>
    </source>
</reference>
<evidence type="ECO:0000313" key="3">
    <source>
        <dbReference type="EMBL" id="EEC50639.1"/>
    </source>
</evidence>
<dbReference type="Pfam" id="PF20710">
    <property type="entry name" value="DUF6824"/>
    <property type="match status" value="1"/>
</dbReference>
<dbReference type="EMBL" id="CM000606">
    <property type="protein sequence ID" value="EEC50639.1"/>
    <property type="molecule type" value="Genomic_DNA"/>
</dbReference>
<evidence type="ECO:0000256" key="1">
    <source>
        <dbReference type="SAM" id="MobiDB-lite"/>
    </source>
</evidence>
<dbReference type="InterPro" id="IPR049227">
    <property type="entry name" value="DUF6824"/>
</dbReference>
<dbReference type="InParanoid" id="B7FTD9"/>
<keyword evidence="4" id="KW-1185">Reference proteome</keyword>
<reference evidence="3 4" key="1">
    <citation type="journal article" date="2008" name="Nature">
        <title>The Phaeodactylum genome reveals the evolutionary history of diatom genomes.</title>
        <authorList>
            <person name="Bowler C."/>
            <person name="Allen A.E."/>
            <person name="Badger J.H."/>
            <person name="Grimwood J."/>
            <person name="Jabbari K."/>
            <person name="Kuo A."/>
            <person name="Maheswari U."/>
            <person name="Martens C."/>
            <person name="Maumus F."/>
            <person name="Otillar R.P."/>
            <person name="Rayko E."/>
            <person name="Salamov A."/>
            <person name="Vandepoele K."/>
            <person name="Beszteri B."/>
            <person name="Gruber A."/>
            <person name="Heijde M."/>
            <person name="Katinka M."/>
            <person name="Mock T."/>
            <person name="Valentin K."/>
            <person name="Verret F."/>
            <person name="Berges J.A."/>
            <person name="Brownlee C."/>
            <person name="Cadoret J.P."/>
            <person name="Chiovitti A."/>
            <person name="Choi C.J."/>
            <person name="Coesel S."/>
            <person name="De Martino A."/>
            <person name="Detter J.C."/>
            <person name="Durkin C."/>
            <person name="Falciatore A."/>
            <person name="Fournet J."/>
            <person name="Haruta M."/>
            <person name="Huysman M.J."/>
            <person name="Jenkins B.D."/>
            <person name="Jiroutova K."/>
            <person name="Jorgensen R.E."/>
            <person name="Joubert Y."/>
            <person name="Kaplan A."/>
            <person name="Kroger N."/>
            <person name="Kroth P.G."/>
            <person name="La Roche J."/>
            <person name="Lindquist E."/>
            <person name="Lommer M."/>
            <person name="Martin-Jezequel V."/>
            <person name="Lopez P.J."/>
            <person name="Lucas S."/>
            <person name="Mangogna M."/>
            <person name="McGinnis K."/>
            <person name="Medlin L.K."/>
            <person name="Montsant A."/>
            <person name="Oudot-Le Secq M.P."/>
            <person name="Napoli C."/>
            <person name="Obornik M."/>
            <person name="Parker M.S."/>
            <person name="Petit J.L."/>
            <person name="Porcel B.M."/>
            <person name="Poulsen N."/>
            <person name="Robison M."/>
            <person name="Rychlewski L."/>
            <person name="Rynearson T.A."/>
            <person name="Schmutz J."/>
            <person name="Shapiro H."/>
            <person name="Siaut M."/>
            <person name="Stanley M."/>
            <person name="Sussman M.R."/>
            <person name="Taylor A.R."/>
            <person name="Vardi A."/>
            <person name="von Dassow P."/>
            <person name="Vyverman W."/>
            <person name="Willis A."/>
            <person name="Wyrwicz L.S."/>
            <person name="Rokhsar D.S."/>
            <person name="Weissenbach J."/>
            <person name="Armbrust E.V."/>
            <person name="Green B.R."/>
            <person name="Van de Peer Y."/>
            <person name="Grigoriev I.V."/>
        </authorList>
    </citation>
    <scope>NUCLEOTIDE SEQUENCE [LARGE SCALE GENOMIC DNA]</scope>
    <source>
        <strain evidence="3 4">CCAP 1055/1</strain>
    </source>
</reference>
<organism evidence="3 4">
    <name type="scientific">Phaeodactylum tricornutum (strain CCAP 1055/1)</name>
    <dbReference type="NCBI Taxonomy" id="556484"/>
    <lineage>
        <taxon>Eukaryota</taxon>
        <taxon>Sar</taxon>
        <taxon>Stramenopiles</taxon>
        <taxon>Ochrophyta</taxon>
        <taxon>Bacillariophyta</taxon>
        <taxon>Bacillariophyceae</taxon>
        <taxon>Bacillariophycidae</taxon>
        <taxon>Naviculales</taxon>
        <taxon>Phaeodactylaceae</taxon>
        <taxon>Phaeodactylum</taxon>
    </lineage>
</organism>
<gene>
    <name evidence="3" type="ORF">PHATRDRAFT_33054</name>
</gene>
<feature type="region of interest" description="Disordered" evidence="1">
    <location>
        <begin position="168"/>
        <end position="195"/>
    </location>
</feature>
<dbReference type="OrthoDB" id="48094at2759"/>
<dbReference type="PaxDb" id="2850-Phatr33054"/>
<dbReference type="Proteomes" id="UP000000759">
    <property type="component" value="Chromosome 2"/>
</dbReference>
<feature type="domain" description="DUF6824" evidence="2">
    <location>
        <begin position="271"/>
        <end position="355"/>
    </location>
</feature>
<feature type="compositionally biased region" description="Polar residues" evidence="1">
    <location>
        <begin position="112"/>
        <end position="126"/>
    </location>
</feature>
<evidence type="ECO:0000259" key="2">
    <source>
        <dbReference type="Pfam" id="PF20710"/>
    </source>
</evidence>